<sequence>MAAQVVHLASNIEQEISRPLANFPPTVWGYDFASLPSFNSEIETYTKKVEVLKEMVKDMLLFSKEDLIKNIEFINLLCRLGVSYHFEKEVEKQVDYIFNVFHGAIDNNYDLHTVALLFRVLRQHGYKISCDVFKRFKDSDGKFSETVSNDVKGILSLYEATFVSMRGEDILDEALAFARPRLESLAMQSSPHLKKHIENALNMPFHRGLPRVEARKFICFYEKEEPHNETLLKFAKLDFNRVQLMHKQELGVVSRWWKELDLAKDLPYARDRIVEGYFESAGLQFEPKFALSRIRLTKCIQILALVDDTYDSYGTLEELKCFTDALERGNAEQLPIDYLKIVYKAVLDFFAELENDEGNEGRSYCLNYTKERFKEVVRSYLKESQWFYDRHLPPFNEYMHNALVSSCFALLPPVFFLGVEKLAGVKEFEWLETNPKLVEACKFFGRVVNDMVARKDEEKEGHCLAGNCYMKEYSVSKEKAMEELRRMCDNAWKDVNEESMRPTVVPMPLITSIVNLARVMEVVFQYDDGYTVATSLKDNVILMFVEPLSED</sequence>
<proteinExistence type="predicted"/>
<evidence type="ECO:0000313" key="2">
    <source>
        <dbReference type="Proteomes" id="UP000091857"/>
    </source>
</evidence>
<reference evidence="2" key="1">
    <citation type="journal article" date="2016" name="Nat. Biotechnol.">
        <title>Sequencing wild and cultivated cassava and related species reveals extensive interspecific hybridization and genetic diversity.</title>
        <authorList>
            <person name="Bredeson J.V."/>
            <person name="Lyons J.B."/>
            <person name="Prochnik S.E."/>
            <person name="Wu G.A."/>
            <person name="Ha C.M."/>
            <person name="Edsinger-Gonzales E."/>
            <person name="Grimwood J."/>
            <person name="Schmutz J."/>
            <person name="Rabbi I.Y."/>
            <person name="Egesi C."/>
            <person name="Nauluvula P."/>
            <person name="Lebot V."/>
            <person name="Ndunguru J."/>
            <person name="Mkamilo G."/>
            <person name="Bart R.S."/>
            <person name="Setter T.L."/>
            <person name="Gleadow R.M."/>
            <person name="Kulakow P."/>
            <person name="Ferguson M.E."/>
            <person name="Rounsley S."/>
            <person name="Rokhsar D.S."/>
        </authorList>
    </citation>
    <scope>NUCLEOTIDE SEQUENCE [LARGE SCALE GENOMIC DNA]</scope>
    <source>
        <strain evidence="2">cv. AM560-2</strain>
    </source>
</reference>
<dbReference type="EMBL" id="CM004394">
    <property type="protein sequence ID" value="KAG8649773.1"/>
    <property type="molecule type" value="Genomic_DNA"/>
</dbReference>
<accession>A0ACB7HDK0</accession>
<comment type="caution">
    <text evidence="1">The sequence shown here is derived from an EMBL/GenBank/DDBJ whole genome shotgun (WGS) entry which is preliminary data.</text>
</comment>
<organism evidence="1 2">
    <name type="scientific">Manihot esculenta</name>
    <name type="common">Cassava</name>
    <name type="synonym">Jatropha manihot</name>
    <dbReference type="NCBI Taxonomy" id="3983"/>
    <lineage>
        <taxon>Eukaryota</taxon>
        <taxon>Viridiplantae</taxon>
        <taxon>Streptophyta</taxon>
        <taxon>Embryophyta</taxon>
        <taxon>Tracheophyta</taxon>
        <taxon>Spermatophyta</taxon>
        <taxon>Magnoliopsida</taxon>
        <taxon>eudicotyledons</taxon>
        <taxon>Gunneridae</taxon>
        <taxon>Pentapetalae</taxon>
        <taxon>rosids</taxon>
        <taxon>fabids</taxon>
        <taxon>Malpighiales</taxon>
        <taxon>Euphorbiaceae</taxon>
        <taxon>Crotonoideae</taxon>
        <taxon>Manihoteae</taxon>
        <taxon>Manihot</taxon>
    </lineage>
</organism>
<name>A0ACB7HDK0_MANES</name>
<evidence type="ECO:0000313" key="1">
    <source>
        <dbReference type="EMBL" id="KAG8649773.1"/>
    </source>
</evidence>
<protein>
    <submittedName>
        <fullName evidence="1">Uncharacterized protein</fullName>
    </submittedName>
</protein>
<gene>
    <name evidence="1" type="ORF">MANES_08G138601v8</name>
</gene>
<dbReference type="Proteomes" id="UP000091857">
    <property type="component" value="Chromosome 8"/>
</dbReference>
<keyword evidence="2" id="KW-1185">Reference proteome</keyword>